<evidence type="ECO:0000256" key="2">
    <source>
        <dbReference type="ARBA" id="ARBA00023445"/>
    </source>
</evidence>
<keyword evidence="1" id="KW-0560">Oxidoreductase</keyword>
<dbReference type="InterPro" id="IPR050425">
    <property type="entry name" value="NAD(P)_dehydrat-like"/>
</dbReference>
<dbReference type="OrthoDB" id="2735536at2759"/>
<dbReference type="Proteomes" id="UP000177798">
    <property type="component" value="Chromosome 1"/>
</dbReference>
<protein>
    <recommendedName>
        <fullName evidence="3">NAD-dependent epimerase/dehydratase domain-containing protein</fullName>
    </recommendedName>
</protein>
<gene>
    <name evidence="4" type="ORF">sscle_01g004710</name>
</gene>
<dbReference type="KEGG" id="ssl:SS1G_01965"/>
<dbReference type="InterPro" id="IPR001509">
    <property type="entry name" value="Epimerase_deHydtase"/>
</dbReference>
<dbReference type="VEuPathDB" id="FungiDB:sscle_01g004710"/>
<dbReference type="Gene3D" id="3.40.50.720">
    <property type="entry name" value="NAD(P)-binding Rossmann-like Domain"/>
    <property type="match status" value="1"/>
</dbReference>
<dbReference type="AlphaFoldDB" id="A0A1D9PSK1"/>
<dbReference type="EMBL" id="CP017814">
    <property type="protein sequence ID" value="APA05701.1"/>
    <property type="molecule type" value="Genomic_DNA"/>
</dbReference>
<sequence>MAIPSSNNSTVLITGINGYIASVLGMQLLEAGYSIRGTTRRLSSVDPLLEGPYAPYIDRVNIYEVPDMTVSGAFDEAAKGVHGIFHTASPIDMSLTTYAQMVTPAVDGTKTLLISAQKAGPQLKAVVVTSSVIAVINPRTDSHVFTEADFASEYLAQAQLDLKEGRQTHPGVLYGASKTAADQAVWKFLKEEKPAFSISTINPAVVIGPPVYLPKTGDKLNETLKPIWSMLSGNTKTIPDNIGNGSWVDVRDVAYMHIWAFEHPEKSNGERYIGCAGIGPWQAHADIARVYFKEKGEEQIVKNIPLGNPGEGYVGYNKETGVVEKVELAPDALRVSGEKAPREMGFTYKSVTESSIDTAEAIRPLL</sequence>
<dbReference type="Pfam" id="PF01370">
    <property type="entry name" value="Epimerase"/>
    <property type="match status" value="1"/>
</dbReference>
<name>A0A1D9PSK1_SCLS1</name>
<reference evidence="5" key="1">
    <citation type="journal article" date="2017" name="Genome Biol. Evol.">
        <title>The complete genome sequence of the phytopathogenic fungus Sclerotinia sclerotiorum reveals insights into the genome architecture of broad host range pathogens.</title>
        <authorList>
            <person name="Derbyshire M."/>
            <person name="Denton-Giles M."/>
            <person name="Hegedus D."/>
            <person name="Seifbarghy S."/>
            <person name="Rollins J."/>
            <person name="van Kan J."/>
            <person name="Seidl M.F."/>
            <person name="Faino L."/>
            <person name="Mbengue M."/>
            <person name="Navaud O."/>
            <person name="Raffaele S."/>
            <person name="Hammond-Kosack K."/>
            <person name="Heard S."/>
            <person name="Oliver R."/>
        </authorList>
    </citation>
    <scope>NUCLEOTIDE SEQUENCE [LARGE SCALE GENOMIC DNA]</scope>
    <source>
        <strain evidence="5">ATCC 18683 / 1980 / Ss-1</strain>
    </source>
</reference>
<comment type="similarity">
    <text evidence="2">Belongs to the NAD(P)-dependent epimerase/dehydratase family. Dihydroflavonol-4-reductase subfamily.</text>
</comment>
<dbReference type="PANTHER" id="PTHR10366">
    <property type="entry name" value="NAD DEPENDENT EPIMERASE/DEHYDRATASE"/>
    <property type="match status" value="1"/>
</dbReference>
<dbReference type="GO" id="GO:0016491">
    <property type="term" value="F:oxidoreductase activity"/>
    <property type="evidence" value="ECO:0007669"/>
    <property type="project" value="UniProtKB-KW"/>
</dbReference>
<dbReference type="RefSeq" id="XP_001597769.1">
    <property type="nucleotide sequence ID" value="XM_001597719.1"/>
</dbReference>
<proteinExistence type="inferred from homology"/>
<organism evidence="4 5">
    <name type="scientific">Sclerotinia sclerotiorum (strain ATCC 18683 / 1980 / Ss-1)</name>
    <name type="common">White mold</name>
    <name type="synonym">Whetzelinia sclerotiorum</name>
    <dbReference type="NCBI Taxonomy" id="665079"/>
    <lineage>
        <taxon>Eukaryota</taxon>
        <taxon>Fungi</taxon>
        <taxon>Dikarya</taxon>
        <taxon>Ascomycota</taxon>
        <taxon>Pezizomycotina</taxon>
        <taxon>Leotiomycetes</taxon>
        <taxon>Helotiales</taxon>
        <taxon>Sclerotiniaceae</taxon>
        <taxon>Sclerotinia</taxon>
    </lineage>
</organism>
<evidence type="ECO:0000259" key="3">
    <source>
        <dbReference type="Pfam" id="PF01370"/>
    </source>
</evidence>
<evidence type="ECO:0000313" key="4">
    <source>
        <dbReference type="EMBL" id="APA05701.1"/>
    </source>
</evidence>
<accession>A0A1D9PSK1</accession>
<dbReference type="OMA" id="DGINCTM"/>
<evidence type="ECO:0000256" key="1">
    <source>
        <dbReference type="ARBA" id="ARBA00023002"/>
    </source>
</evidence>
<evidence type="ECO:0000313" key="5">
    <source>
        <dbReference type="Proteomes" id="UP000177798"/>
    </source>
</evidence>
<dbReference type="PANTHER" id="PTHR10366:SF564">
    <property type="entry name" value="STEROL-4-ALPHA-CARBOXYLATE 3-DEHYDROGENASE, DECARBOXYLATING"/>
    <property type="match status" value="1"/>
</dbReference>
<feature type="domain" description="NAD-dependent epimerase/dehydratase" evidence="3">
    <location>
        <begin position="11"/>
        <end position="272"/>
    </location>
</feature>
<dbReference type="InterPro" id="IPR036291">
    <property type="entry name" value="NAD(P)-bd_dom_sf"/>
</dbReference>
<dbReference type="SUPFAM" id="SSF51735">
    <property type="entry name" value="NAD(P)-binding Rossmann-fold domains"/>
    <property type="match status" value="1"/>
</dbReference>